<keyword evidence="3" id="KW-1185">Reference proteome</keyword>
<evidence type="ECO:0000313" key="2">
    <source>
        <dbReference type="EMBL" id="NML09921.1"/>
    </source>
</evidence>
<accession>A0A7X9WU13</accession>
<feature type="chain" id="PRO_5031216411" evidence="1">
    <location>
        <begin position="21"/>
        <end position="111"/>
    </location>
</feature>
<name>A0A7X9WU13_9SPHN</name>
<organism evidence="2 3">
    <name type="scientific">Sphingobium psychrophilum</name>
    <dbReference type="NCBI Taxonomy" id="2728834"/>
    <lineage>
        <taxon>Bacteria</taxon>
        <taxon>Pseudomonadati</taxon>
        <taxon>Pseudomonadota</taxon>
        <taxon>Alphaproteobacteria</taxon>
        <taxon>Sphingomonadales</taxon>
        <taxon>Sphingomonadaceae</taxon>
        <taxon>Sphingobium</taxon>
    </lineage>
</organism>
<keyword evidence="1" id="KW-0732">Signal</keyword>
<reference evidence="2 3" key="1">
    <citation type="submission" date="2020-04" db="EMBL/GenBank/DDBJ databases">
        <title>Sphingobium sp. AR-3-1 isolated from Arctic soil.</title>
        <authorList>
            <person name="Dahal R.H."/>
            <person name="Chaudhary D.K."/>
        </authorList>
    </citation>
    <scope>NUCLEOTIDE SEQUENCE [LARGE SCALE GENOMIC DNA]</scope>
    <source>
        <strain evidence="2 3">AR-3-1</strain>
    </source>
</reference>
<feature type="signal peptide" evidence="1">
    <location>
        <begin position="1"/>
        <end position="20"/>
    </location>
</feature>
<dbReference type="Proteomes" id="UP000519023">
    <property type="component" value="Unassembled WGS sequence"/>
</dbReference>
<gene>
    <name evidence="2" type="ORF">HHL08_07115</name>
</gene>
<comment type="caution">
    <text evidence="2">The sequence shown here is derived from an EMBL/GenBank/DDBJ whole genome shotgun (WGS) entry which is preliminary data.</text>
</comment>
<dbReference type="EMBL" id="JABBFV010000004">
    <property type="protein sequence ID" value="NML09921.1"/>
    <property type="molecule type" value="Genomic_DNA"/>
</dbReference>
<evidence type="ECO:0000256" key="1">
    <source>
        <dbReference type="SAM" id="SignalP"/>
    </source>
</evidence>
<evidence type="ECO:0000313" key="3">
    <source>
        <dbReference type="Proteomes" id="UP000519023"/>
    </source>
</evidence>
<protein>
    <submittedName>
        <fullName evidence="2">Uncharacterized protein</fullName>
    </submittedName>
</protein>
<dbReference type="AlphaFoldDB" id="A0A7X9WU13"/>
<proteinExistence type="predicted"/>
<dbReference type="RefSeq" id="WP_169571867.1">
    <property type="nucleotide sequence ID" value="NZ_JABBFV010000004.1"/>
</dbReference>
<sequence length="111" mass="11575">MIVAAALMMMLATAPSAPNSADAVGTGRKEFSKCLSAQVQPALEKKLPVGDFQSGMRKACADKEAAFRAAIVAQNKADKMADAAANSGADEQIAEYVDKITSEYEESSQSG</sequence>